<feature type="domain" description="Catalase core" evidence="2">
    <location>
        <begin position="62"/>
        <end position="149"/>
    </location>
</feature>
<sequence>MAAAAVDNSASFSVLPAGPKDSTTDSKVSDMTSRNYIRWDAQGVEVIPPNEDQDINAVAEQINLIQRTHYNKTRHAYGGTHARTQGVVKGEFVVADNLPKHLRQTELFAQPGTFPAVCRYSTEPGDPGLDDRIPNPRGFAIKLFNVHGDMFDAGKDFPTQDIEFNSTPALDLATAKVTREIIDLRIKYGGDKAELYKHLEARKDTDLQKGRDQVRNTHLSSTRQYSQTAYRFGDYVIKYCLVPSTDTQRKLFEETVRPEHGDDILHRWLQAFHRDHDAEYLFQVQFLENLDDQPVEYAGKVWDPEKYPWQTVATLKIPKQDSFDFERKAFWEDHMRVDPWHGLKSLQPLGGPNRLRRVVYPASSKLRRELNGRKEINVKSIDEIP</sequence>
<dbReference type="STRING" id="2082308.A0A2K1QIW1"/>
<evidence type="ECO:0000259" key="2">
    <source>
        <dbReference type="Pfam" id="PF00199"/>
    </source>
</evidence>
<feature type="region of interest" description="Disordered" evidence="1">
    <location>
        <begin position="1"/>
        <end position="29"/>
    </location>
</feature>
<name>A0A2K1QIW1_9PEZI</name>
<evidence type="ECO:0000256" key="1">
    <source>
        <dbReference type="SAM" id="MobiDB-lite"/>
    </source>
</evidence>
<dbReference type="PANTHER" id="PTHR36195:SF4">
    <property type="entry name" value="DOMAIN PROTEIN, PUTATIVE (AFU_ORTHOLOGUE AFUA_5G01990)-RELATED"/>
    <property type="match status" value="1"/>
</dbReference>
<dbReference type="Proteomes" id="UP000243797">
    <property type="component" value="Unassembled WGS sequence"/>
</dbReference>
<evidence type="ECO:0000313" key="3">
    <source>
        <dbReference type="EMBL" id="PNS14891.1"/>
    </source>
</evidence>
<keyword evidence="4" id="KW-1185">Reference proteome</keyword>
<organism evidence="3 4">
    <name type="scientific">Sphaceloma murrayae</name>
    <dbReference type="NCBI Taxonomy" id="2082308"/>
    <lineage>
        <taxon>Eukaryota</taxon>
        <taxon>Fungi</taxon>
        <taxon>Dikarya</taxon>
        <taxon>Ascomycota</taxon>
        <taxon>Pezizomycotina</taxon>
        <taxon>Dothideomycetes</taxon>
        <taxon>Dothideomycetidae</taxon>
        <taxon>Myriangiales</taxon>
        <taxon>Elsinoaceae</taxon>
        <taxon>Sphaceloma</taxon>
    </lineage>
</organism>
<dbReference type="InterPro" id="IPR020835">
    <property type="entry name" value="Catalase_sf"/>
</dbReference>
<evidence type="ECO:0000313" key="4">
    <source>
        <dbReference type="Proteomes" id="UP000243797"/>
    </source>
</evidence>
<dbReference type="EMBL" id="NKHZ01000081">
    <property type="protein sequence ID" value="PNS14891.1"/>
    <property type="molecule type" value="Genomic_DNA"/>
</dbReference>
<dbReference type="Pfam" id="PF00199">
    <property type="entry name" value="Catalase"/>
    <property type="match status" value="1"/>
</dbReference>
<reference evidence="3 4" key="1">
    <citation type="submission" date="2017-06" db="EMBL/GenBank/DDBJ databases">
        <title>Draft genome sequence of a variant of Elsinoe murrayae.</title>
        <authorList>
            <person name="Cheng Q."/>
        </authorList>
    </citation>
    <scope>NUCLEOTIDE SEQUENCE [LARGE SCALE GENOMIC DNA]</scope>
    <source>
        <strain evidence="3 4">CQ-2017a</strain>
    </source>
</reference>
<comment type="caution">
    <text evidence="3">The sequence shown here is derived from an EMBL/GenBank/DDBJ whole genome shotgun (WGS) entry which is preliminary data.</text>
</comment>
<dbReference type="SUPFAM" id="SSF56634">
    <property type="entry name" value="Heme-dependent catalase-like"/>
    <property type="match status" value="1"/>
</dbReference>
<dbReference type="OrthoDB" id="3358373at2759"/>
<dbReference type="InterPro" id="IPR011614">
    <property type="entry name" value="Catalase_core"/>
</dbReference>
<dbReference type="GO" id="GO:0004096">
    <property type="term" value="F:catalase activity"/>
    <property type="evidence" value="ECO:0007669"/>
    <property type="project" value="InterPro"/>
</dbReference>
<proteinExistence type="predicted"/>
<gene>
    <name evidence="3" type="ORF">CAC42_2120</name>
</gene>
<dbReference type="AlphaFoldDB" id="A0A2K1QIW1"/>
<dbReference type="GO" id="GO:0020037">
    <property type="term" value="F:heme binding"/>
    <property type="evidence" value="ECO:0007669"/>
    <property type="project" value="InterPro"/>
</dbReference>
<dbReference type="InParanoid" id="A0A2K1QIW1"/>
<accession>A0A2K1QIW1</accession>
<dbReference type="Gene3D" id="2.40.180.10">
    <property type="entry name" value="Catalase core domain"/>
    <property type="match status" value="1"/>
</dbReference>
<protein>
    <recommendedName>
        <fullName evidence="2">Catalase core domain-containing protein</fullName>
    </recommendedName>
</protein>
<dbReference type="PANTHER" id="PTHR36195">
    <property type="entry name" value="DOMAIN PROTEIN, PUTATIVE (AFU_ORTHOLOGUE AFUA_5G01990)-RELATED-RELATED"/>
    <property type="match status" value="1"/>
</dbReference>